<feature type="binding site" evidence="13">
    <location>
        <position position="255"/>
    </location>
    <ligand>
        <name>K(+)</name>
        <dbReference type="ChEBI" id="CHEBI:29103"/>
    </ligand>
</feature>
<comment type="subunit">
    <text evidence="13">Homodimer.</text>
</comment>
<feature type="binding site" evidence="13">
    <location>
        <position position="188"/>
    </location>
    <ligand>
        <name>ATP</name>
        <dbReference type="ChEBI" id="CHEBI:30616"/>
    </ligand>
</feature>
<feature type="binding site" evidence="13">
    <location>
        <begin position="225"/>
        <end position="230"/>
    </location>
    <ligand>
        <name>ATP</name>
        <dbReference type="ChEBI" id="CHEBI:30616"/>
    </ligand>
</feature>
<dbReference type="EnsemblMetazoa" id="SCAU002085-RA">
    <property type="protein sequence ID" value="SCAU002085-PA"/>
    <property type="gene ID" value="SCAU002085"/>
</dbReference>
<dbReference type="InterPro" id="IPR011877">
    <property type="entry name" value="Ribokinase"/>
</dbReference>
<comment type="activity regulation">
    <text evidence="13">Activated by a monovalent cation that binds near, but not in, the active site. The most likely occupant of the site in vivo is potassium. Ion binding induces a conformational change that may alter substrate affinity.</text>
</comment>
<evidence type="ECO:0000256" key="8">
    <source>
        <dbReference type="ARBA" id="ARBA00022777"/>
    </source>
</evidence>
<dbReference type="InterPro" id="IPR029056">
    <property type="entry name" value="Ribokinase-like"/>
</dbReference>
<evidence type="ECO:0000256" key="7">
    <source>
        <dbReference type="ARBA" id="ARBA00022741"/>
    </source>
</evidence>
<dbReference type="NCBIfam" id="TIGR02152">
    <property type="entry name" value="D_ribokin_bact"/>
    <property type="match status" value="1"/>
</dbReference>
<dbReference type="PRINTS" id="PR00990">
    <property type="entry name" value="RIBOKINASE"/>
</dbReference>
<dbReference type="KEGG" id="scac:106085144"/>
<feature type="binding site" evidence="13">
    <location>
        <position position="293"/>
    </location>
    <ligand>
        <name>K(+)</name>
        <dbReference type="ChEBI" id="CHEBI:29103"/>
    </ligand>
</feature>
<protein>
    <recommendedName>
        <fullName evidence="3 13">Ribokinase</fullName>
        <shortName evidence="13">RK</shortName>
        <ecNumber evidence="2 13">2.7.1.15</ecNumber>
    </recommendedName>
</protein>
<comment type="similarity">
    <text evidence="13">Belongs to the carbohydrate kinase PfkB family. Ribokinase subfamily.</text>
</comment>
<evidence type="ECO:0000256" key="6">
    <source>
        <dbReference type="ARBA" id="ARBA00022723"/>
    </source>
</evidence>
<evidence type="ECO:0000256" key="3">
    <source>
        <dbReference type="ARBA" id="ARBA00016943"/>
    </source>
</evidence>
<feature type="binding site" evidence="13">
    <location>
        <position position="296"/>
    </location>
    <ligand>
        <name>K(+)</name>
        <dbReference type="ChEBI" id="CHEBI:29103"/>
    </ligand>
</feature>
<keyword evidence="11 13" id="KW-0630">Potassium</keyword>
<evidence type="ECO:0000256" key="10">
    <source>
        <dbReference type="ARBA" id="ARBA00022842"/>
    </source>
</evidence>
<feature type="binding site" evidence="13">
    <location>
        <position position="257"/>
    </location>
    <ligand>
        <name>K(+)</name>
        <dbReference type="ChEBI" id="CHEBI:29103"/>
    </ligand>
</feature>
<sequence>MMENLNNVSVLVYGSAIVDFICYVDRLPKAGETLLGSKFSNGFGGKGANQCVAAARLGAQTALIAKVGADSWGENYIKQLQKEGVNVNYVQQCKGQSTGIAQIAVSNDGENHIIIVPGANDFLDQDNVTEARTLFDSAKVLLCQLETPPSGTLNALKSFKGVSILNAAPAMANTPKELIQAATILCVNETEAALMTGVEAIETISEAKTAAIKLIEMGASTVIITLGSQGAIYMEKREPQVCIHVAAHKVEKVIDTTGAGDAFLGALAYHIDKYPQKPLHQHIGYANSQAAYSVQFPGTQSSFASASLPNDCKEYHYDIV</sequence>
<keyword evidence="10 13" id="KW-0460">Magnesium</keyword>
<evidence type="ECO:0000313" key="16">
    <source>
        <dbReference type="Proteomes" id="UP000095300"/>
    </source>
</evidence>
<feature type="binding site" evidence="13">
    <location>
        <begin position="17"/>
        <end position="19"/>
    </location>
    <ligand>
        <name>substrate</name>
    </ligand>
</feature>
<evidence type="ECO:0000256" key="2">
    <source>
        <dbReference type="ARBA" id="ARBA00012035"/>
    </source>
</evidence>
<accession>A0A1I8NU87</accession>
<gene>
    <name evidence="15" type="primary">106085144</name>
</gene>
<dbReference type="PANTHER" id="PTHR10584">
    <property type="entry name" value="SUGAR KINASE"/>
    <property type="match status" value="1"/>
</dbReference>
<feature type="binding site" evidence="13">
    <location>
        <begin position="45"/>
        <end position="49"/>
    </location>
    <ligand>
        <name>substrate</name>
    </ligand>
</feature>
<feature type="active site" description="Proton acceptor" evidence="13">
    <location>
        <position position="261"/>
    </location>
</feature>
<comment type="caution">
    <text evidence="13">Lacks conserved residue(s) required for the propagation of feature annotation.</text>
</comment>
<proteinExistence type="inferred from homology"/>
<dbReference type="STRING" id="35570.A0A1I8NU87"/>
<dbReference type="Gene3D" id="3.40.1190.20">
    <property type="match status" value="1"/>
</dbReference>
<organism evidence="15 16">
    <name type="scientific">Stomoxys calcitrans</name>
    <name type="common">Stable fly</name>
    <name type="synonym">Conops calcitrans</name>
    <dbReference type="NCBI Taxonomy" id="35570"/>
    <lineage>
        <taxon>Eukaryota</taxon>
        <taxon>Metazoa</taxon>
        <taxon>Ecdysozoa</taxon>
        <taxon>Arthropoda</taxon>
        <taxon>Hexapoda</taxon>
        <taxon>Insecta</taxon>
        <taxon>Pterygota</taxon>
        <taxon>Neoptera</taxon>
        <taxon>Endopterygota</taxon>
        <taxon>Diptera</taxon>
        <taxon>Brachycera</taxon>
        <taxon>Muscomorpha</taxon>
        <taxon>Muscoidea</taxon>
        <taxon>Muscidae</taxon>
        <taxon>Stomoxys</taxon>
    </lineage>
</organism>
<comment type="similarity">
    <text evidence="1">Belongs to the carbohydrate kinase pfkB family.</text>
</comment>
<feature type="binding site" evidence="13">
    <location>
        <position position="287"/>
    </location>
    <ligand>
        <name>ATP</name>
        <dbReference type="ChEBI" id="CHEBI:30616"/>
    </ligand>
</feature>
<dbReference type="EC" id="2.7.1.15" evidence="2 13"/>
<evidence type="ECO:0000259" key="14">
    <source>
        <dbReference type="Pfam" id="PF00294"/>
    </source>
</evidence>
<evidence type="ECO:0000256" key="4">
    <source>
        <dbReference type="ARBA" id="ARBA00022490"/>
    </source>
</evidence>
<comment type="cofactor">
    <cofactor evidence="13">
        <name>Mg(2+)</name>
        <dbReference type="ChEBI" id="CHEBI:18420"/>
    </cofactor>
    <text evidence="13">Requires a divalent cation, most likely magnesium in vivo, as an electrophilic catalyst to aid phosphoryl group transfer. It is the chelate of the metal and the nucleotide that is the actual substrate.</text>
</comment>
<dbReference type="GO" id="GO:0019303">
    <property type="term" value="P:D-ribose catabolic process"/>
    <property type="evidence" value="ECO:0007669"/>
    <property type="project" value="UniProtKB-UniRule"/>
</dbReference>
<dbReference type="PROSITE" id="PS00584">
    <property type="entry name" value="PFKB_KINASES_2"/>
    <property type="match status" value="1"/>
</dbReference>
<keyword evidence="16" id="KW-1185">Reference proteome</keyword>
<keyword evidence="7 13" id="KW-0547">Nucleotide-binding</keyword>
<dbReference type="AlphaFoldDB" id="A0A1I8NU87"/>
<keyword evidence="13" id="KW-0539">Nucleus</keyword>
<feature type="binding site" evidence="13">
    <location>
        <position position="261"/>
    </location>
    <ligand>
        <name>substrate</name>
    </ligand>
</feature>
<dbReference type="CDD" id="cd01174">
    <property type="entry name" value="ribokinase"/>
    <property type="match status" value="1"/>
</dbReference>
<dbReference type="Proteomes" id="UP000095300">
    <property type="component" value="Unassembled WGS sequence"/>
</dbReference>
<keyword evidence="6 13" id="KW-0479">Metal-binding</keyword>
<feature type="domain" description="Carbohydrate kinase PfkB" evidence="14">
    <location>
        <begin position="9"/>
        <end position="302"/>
    </location>
</feature>
<dbReference type="HAMAP" id="MF_01987">
    <property type="entry name" value="Ribokinase"/>
    <property type="match status" value="1"/>
</dbReference>
<dbReference type="InterPro" id="IPR011611">
    <property type="entry name" value="PfkB_dom"/>
</dbReference>
<keyword evidence="8 13" id="KW-0418">Kinase</keyword>
<dbReference type="InterPro" id="IPR002139">
    <property type="entry name" value="Ribo/fructo_kinase"/>
</dbReference>
<comment type="subcellular location">
    <subcellularLocation>
        <location evidence="13">Cytoplasm</location>
    </subcellularLocation>
    <subcellularLocation>
        <location evidence="13">Nucleus</location>
    </subcellularLocation>
</comment>
<dbReference type="GO" id="GO:0004747">
    <property type="term" value="F:ribokinase activity"/>
    <property type="evidence" value="ECO:0007669"/>
    <property type="project" value="UniProtKB-UniRule"/>
</dbReference>
<feature type="binding site" evidence="13">
    <location>
        <begin position="260"/>
        <end position="261"/>
    </location>
    <ligand>
        <name>ATP</name>
        <dbReference type="ChEBI" id="CHEBI:30616"/>
    </ligand>
</feature>
<dbReference type="GO" id="GO:0046872">
    <property type="term" value="F:metal ion binding"/>
    <property type="evidence" value="ECO:0007669"/>
    <property type="project" value="UniProtKB-KW"/>
</dbReference>
<dbReference type="Pfam" id="PF00294">
    <property type="entry name" value="PfkB"/>
    <property type="match status" value="1"/>
</dbReference>
<comment type="pathway">
    <text evidence="13">Carbohydrate metabolism; D-ribose degradation; D-ribose 5-phosphate from beta-D-ribopyranose: step 2/2.</text>
</comment>
<evidence type="ECO:0000256" key="1">
    <source>
        <dbReference type="ARBA" id="ARBA00005380"/>
    </source>
</evidence>
<dbReference type="GO" id="GO:0005524">
    <property type="term" value="F:ATP binding"/>
    <property type="evidence" value="ECO:0007669"/>
    <property type="project" value="UniProtKB-UniRule"/>
</dbReference>
<evidence type="ECO:0000256" key="11">
    <source>
        <dbReference type="ARBA" id="ARBA00022958"/>
    </source>
</evidence>
<evidence type="ECO:0000256" key="13">
    <source>
        <dbReference type="HAMAP-Rule" id="MF_03215"/>
    </source>
</evidence>
<evidence type="ECO:0000256" key="5">
    <source>
        <dbReference type="ARBA" id="ARBA00022679"/>
    </source>
</evidence>
<dbReference type="UniPathway" id="UPA00916">
    <property type="reaction ID" value="UER00889"/>
</dbReference>
<dbReference type="SUPFAM" id="SSF53613">
    <property type="entry name" value="Ribokinase-like"/>
    <property type="match status" value="1"/>
</dbReference>
<dbReference type="InterPro" id="IPR002173">
    <property type="entry name" value="Carboh/pur_kinase_PfkB_CS"/>
</dbReference>
<dbReference type="FunFam" id="3.40.1190.20:FF:000010">
    <property type="entry name" value="Ribokinase"/>
    <property type="match status" value="1"/>
</dbReference>
<dbReference type="OrthoDB" id="415590at2759"/>
<dbReference type="GO" id="GO:0005829">
    <property type="term" value="C:cytosol"/>
    <property type="evidence" value="ECO:0007669"/>
    <property type="project" value="TreeGrafter"/>
</dbReference>
<evidence type="ECO:0000256" key="12">
    <source>
        <dbReference type="ARBA" id="ARBA00023277"/>
    </source>
</evidence>
<keyword evidence="12 13" id="KW-0119">Carbohydrate metabolism</keyword>
<evidence type="ECO:0000313" key="15">
    <source>
        <dbReference type="EnsemblMetazoa" id="SCAU002085-PA"/>
    </source>
</evidence>
<feature type="binding site" evidence="13">
    <location>
        <position position="302"/>
    </location>
    <ligand>
        <name>K(+)</name>
        <dbReference type="ChEBI" id="CHEBI:29103"/>
    </ligand>
</feature>
<comment type="catalytic activity">
    <reaction evidence="13">
        <text>D-ribose + ATP = D-ribose 5-phosphate + ADP + H(+)</text>
        <dbReference type="Rhea" id="RHEA:13697"/>
        <dbReference type="ChEBI" id="CHEBI:15378"/>
        <dbReference type="ChEBI" id="CHEBI:30616"/>
        <dbReference type="ChEBI" id="CHEBI:47013"/>
        <dbReference type="ChEBI" id="CHEBI:78346"/>
        <dbReference type="ChEBI" id="CHEBI:456216"/>
        <dbReference type="EC" id="2.7.1.15"/>
    </reaction>
</comment>
<keyword evidence="4 13" id="KW-0963">Cytoplasm</keyword>
<comment type="function">
    <text evidence="13">Catalyzes the phosphorylation of ribose at O-5 in a reaction requiring ATP and magnesium. The resulting D-ribose-5-phosphate can then be used either for sythesis of nucleotides, histidine, and tryptophan, or as a component of the pentose phosphate pathway.</text>
</comment>
<name>A0A1I8NU87_STOCA</name>
<keyword evidence="9 13" id="KW-0067">ATP-binding</keyword>
<dbReference type="GO" id="GO:0005634">
    <property type="term" value="C:nucleus"/>
    <property type="evidence" value="ECO:0007669"/>
    <property type="project" value="UniProtKB-SubCell"/>
</dbReference>
<feature type="binding site" evidence="13">
    <location>
        <position position="298"/>
    </location>
    <ligand>
        <name>K(+)</name>
        <dbReference type="ChEBI" id="CHEBI:29103"/>
    </ligand>
</feature>
<keyword evidence="5 13" id="KW-0808">Transferase</keyword>
<reference evidence="15" key="1">
    <citation type="submission" date="2020-05" db="UniProtKB">
        <authorList>
            <consortium name="EnsemblMetazoa"/>
        </authorList>
    </citation>
    <scope>IDENTIFICATION</scope>
    <source>
        <strain evidence="15">USDA</strain>
    </source>
</reference>
<dbReference type="PANTHER" id="PTHR10584:SF166">
    <property type="entry name" value="RIBOKINASE"/>
    <property type="match status" value="1"/>
</dbReference>
<dbReference type="VEuPathDB" id="VectorBase:SCAU002085"/>
<feature type="binding site" evidence="13">
    <location>
        <position position="146"/>
    </location>
    <ligand>
        <name>substrate</name>
    </ligand>
</feature>
<evidence type="ECO:0000256" key="9">
    <source>
        <dbReference type="ARBA" id="ARBA00022840"/>
    </source>
</evidence>